<dbReference type="EMBL" id="CAID01000005">
    <property type="protein sequence ID" value="CEF98130.1"/>
    <property type="molecule type" value="Genomic_DNA"/>
</dbReference>
<dbReference type="InParanoid" id="A0A090M1L7"/>
<protein>
    <submittedName>
        <fullName evidence="1">Uncharacterized protein</fullName>
    </submittedName>
</protein>
<evidence type="ECO:0000313" key="2">
    <source>
        <dbReference type="Proteomes" id="UP000009170"/>
    </source>
</evidence>
<dbReference type="OrthoDB" id="10606718at2759"/>
<comment type="caution">
    <text evidence="1">The sequence shown here is derived from an EMBL/GenBank/DDBJ whole genome shotgun (WGS) entry which is preliminary data.</text>
</comment>
<reference evidence="1 2" key="2">
    <citation type="journal article" date="2014" name="BMC Genomics">
        <title>An improved genome of the model marine alga Ostreococcus tauri unfolds by assessing Illumina de novo assemblies.</title>
        <authorList>
            <person name="Blanc-Mathieu R."/>
            <person name="Verhelst B."/>
            <person name="Derelle E."/>
            <person name="Rombauts S."/>
            <person name="Bouget F.Y."/>
            <person name="Carre I."/>
            <person name="Chateau A."/>
            <person name="Eyre-Walker A."/>
            <person name="Grimsley N."/>
            <person name="Moreau H."/>
            <person name="Piegu B."/>
            <person name="Rivals E."/>
            <person name="Schackwitz W."/>
            <person name="Van de Peer Y."/>
            <person name="Piganeau G."/>
        </authorList>
    </citation>
    <scope>NUCLEOTIDE SEQUENCE [LARGE SCALE GENOMIC DNA]</scope>
    <source>
        <strain evidence="2">OTTH 0595 / CCAP 157/2 / RCC745</strain>
    </source>
</reference>
<gene>
    <name evidence="1" type="ORF">OT_ostta05g04365</name>
</gene>
<dbReference type="AlphaFoldDB" id="A0A090M1L7"/>
<accession>A0A090M1L7</accession>
<reference evidence="2" key="1">
    <citation type="journal article" date="2006" name="Proc. Natl. Acad. Sci. U.S.A.">
        <title>Genome analysis of the smallest free-living eukaryote Ostreococcus tauri unveils many unique features.</title>
        <authorList>
            <person name="Derelle E."/>
            <person name="Ferraz C."/>
            <person name="Rombauts S."/>
            <person name="Rouze P."/>
            <person name="Worden A.Z."/>
            <person name="Robbens S."/>
            <person name="Partensky F."/>
            <person name="Degroeve S."/>
            <person name="Echeynie S."/>
            <person name="Cooke R."/>
            <person name="Saeys Y."/>
            <person name="Wuyts J."/>
            <person name="Jabbari K."/>
            <person name="Bowler C."/>
            <person name="Panaud O."/>
            <person name="Piegu B."/>
            <person name="Ball S.G."/>
            <person name="Ral J.-P."/>
            <person name="Bouget F.-Y."/>
            <person name="Piganeau G."/>
            <person name="De Baets B."/>
            <person name="Picard A."/>
            <person name="Delseny M."/>
            <person name="Demaille J."/>
            <person name="Van de Peer Y."/>
            <person name="Moreau H."/>
        </authorList>
    </citation>
    <scope>NUCLEOTIDE SEQUENCE [LARGE SCALE GENOMIC DNA]</scope>
    <source>
        <strain evidence="2">OTTH 0595 / CCAP 157/2 / RCC745</strain>
    </source>
</reference>
<dbReference type="KEGG" id="ota:OT_ostta05g04365"/>
<proteinExistence type="predicted"/>
<keyword evidence="2" id="KW-1185">Reference proteome</keyword>
<dbReference type="Proteomes" id="UP000009170">
    <property type="component" value="Unassembled WGS sequence"/>
</dbReference>
<sequence>MSDPFVLDAAYVYPLCARALALVARRTRGFREPRHLARVLDAELRARDDGEVIFTVVTRERRMMSHPERVLDGIVDAARAYADGGVAVELRTPVALGTTIRIRIARGARDDVQTEVIEDEDGNAWTGRTVMQISFTCRVEVVHFFRRTYEGFIVRARAAMESTEIDATLMEIDAEKDGVDDAQVRVKRVASAGESTSLEKKVVVSRVVSDKSTWCATCRVEIARVDSESSIDGVSVWINGSLLPWCEANLVFEHIFCVEATKFAAFALPPLRPDLSRESNPEHIIYFAPPTVSAEIGAFIRRVTVHLMNFPNYTKREDVIASGCPLSGVKHGERTVMLADSIRSAGANFRVRSELVSTGIFDALRAFKRDDPSVFCAPSEKPFMSQCERILGNVLGILEKSTRLETVHFLKRLDDVENDWRSRALRKLQTSTMSLTNNVHELM</sequence>
<dbReference type="RefSeq" id="XP_022839098.1">
    <property type="nucleotide sequence ID" value="XM_022984358.1"/>
</dbReference>
<organism evidence="1 2">
    <name type="scientific">Ostreococcus tauri</name>
    <name type="common">Marine green alga</name>
    <dbReference type="NCBI Taxonomy" id="70448"/>
    <lineage>
        <taxon>Eukaryota</taxon>
        <taxon>Viridiplantae</taxon>
        <taxon>Chlorophyta</taxon>
        <taxon>Mamiellophyceae</taxon>
        <taxon>Mamiellales</taxon>
        <taxon>Bathycoccaceae</taxon>
        <taxon>Ostreococcus</taxon>
    </lineage>
</organism>
<dbReference type="GeneID" id="34945865"/>
<name>A0A090M1L7_OSTTA</name>
<evidence type="ECO:0000313" key="1">
    <source>
        <dbReference type="EMBL" id="CEF98130.1"/>
    </source>
</evidence>